<dbReference type="KEGG" id="lpv:HYN51_06405"/>
<reference evidence="1 2" key="1">
    <citation type="journal article" date="2019" name="Int. J. Syst. Evol. Microbiol.">
        <title>Limnobaculum parvum gen. nov., sp. nov., isolated from a freshwater lake.</title>
        <authorList>
            <person name="Baek C."/>
            <person name="Shin S.K."/>
            <person name="Yi H."/>
        </authorList>
    </citation>
    <scope>NUCLEOTIDE SEQUENCE [LARGE SCALE GENOMIC DNA]</scope>
    <source>
        <strain evidence="1 2">HYN0051</strain>
    </source>
</reference>
<protein>
    <submittedName>
        <fullName evidence="1">Uncharacterized protein</fullName>
    </submittedName>
</protein>
<dbReference type="EMBL" id="CP029185">
    <property type="protein sequence ID" value="AWH88223.1"/>
    <property type="molecule type" value="Genomic_DNA"/>
</dbReference>
<keyword evidence="2" id="KW-1185">Reference proteome</keyword>
<dbReference type="OrthoDB" id="6713157at2"/>
<organism evidence="1 2">
    <name type="scientific">Limnobaculum parvum</name>
    <dbReference type="NCBI Taxonomy" id="2172103"/>
    <lineage>
        <taxon>Bacteria</taxon>
        <taxon>Pseudomonadati</taxon>
        <taxon>Pseudomonadota</taxon>
        <taxon>Gammaproteobacteria</taxon>
        <taxon>Enterobacterales</taxon>
        <taxon>Budviciaceae</taxon>
        <taxon>Limnobaculum</taxon>
    </lineage>
</organism>
<dbReference type="AlphaFoldDB" id="A0A2Y9TWY7"/>
<gene>
    <name evidence="1" type="ORF">HYN51_06405</name>
</gene>
<evidence type="ECO:0000313" key="2">
    <source>
        <dbReference type="Proteomes" id="UP000244908"/>
    </source>
</evidence>
<evidence type="ECO:0000313" key="1">
    <source>
        <dbReference type="EMBL" id="AWH88223.1"/>
    </source>
</evidence>
<accession>A0A2Y9TWY7</accession>
<proteinExistence type="predicted"/>
<name>A0A2Y9TWY7_9GAMM</name>
<dbReference type="RefSeq" id="WP_108900298.1">
    <property type="nucleotide sequence ID" value="NZ_CP029185.2"/>
</dbReference>
<sequence length="313" mass="37113">MSSTPIVIKEQDRRVCRSYYVYLLSKNINTPQVDFYKPAHCCKVFNEVLALAYPNPQTRQQFIQSMVLTCTGTLIPDIEFEWLKNNEHACYWLWTYLRSADNGMLNNYYITDNTVTNELTDYEKLGLNTSPVNTQHRYNLIIDFFDSWYAPLNYKTSLLKKLESEWEAINVKPKPFKWLDINDDEQCKWVWNYISEAQKPKLAYTLAYSDKMKIPTFYLHPSNIDEIKLAIYVAVNLWRAHPDTKKLFFKDINKAFSQKKHRIKKADSKPFNTYLKIETKKRLNEIARRQDKKIVDIIDSLINQAYDTLPPEQ</sequence>
<dbReference type="Proteomes" id="UP000244908">
    <property type="component" value="Chromosome"/>
</dbReference>